<comment type="caution">
    <text evidence="1">The sequence shown here is derived from an EMBL/GenBank/DDBJ whole genome shotgun (WGS) entry which is preliminary data.</text>
</comment>
<dbReference type="AlphaFoldDB" id="A0AAD8BBB7"/>
<evidence type="ECO:0000313" key="2">
    <source>
        <dbReference type="Proteomes" id="UP001233172"/>
    </source>
</evidence>
<organism evidence="1 2">
    <name type="scientific">Biomphalaria pfeifferi</name>
    <name type="common">Bloodfluke planorb</name>
    <name type="synonym">Freshwater snail</name>
    <dbReference type="NCBI Taxonomy" id="112525"/>
    <lineage>
        <taxon>Eukaryota</taxon>
        <taxon>Metazoa</taxon>
        <taxon>Spiralia</taxon>
        <taxon>Lophotrochozoa</taxon>
        <taxon>Mollusca</taxon>
        <taxon>Gastropoda</taxon>
        <taxon>Heterobranchia</taxon>
        <taxon>Euthyneura</taxon>
        <taxon>Panpulmonata</taxon>
        <taxon>Hygrophila</taxon>
        <taxon>Lymnaeoidea</taxon>
        <taxon>Planorbidae</taxon>
        <taxon>Biomphalaria</taxon>
    </lineage>
</organism>
<gene>
    <name evidence="1" type="ORF">Bpfe_019242</name>
</gene>
<keyword evidence="2" id="KW-1185">Reference proteome</keyword>
<accession>A0AAD8BBB7</accession>
<evidence type="ECO:0000313" key="1">
    <source>
        <dbReference type="EMBL" id="KAK0051296.1"/>
    </source>
</evidence>
<name>A0AAD8BBB7_BIOPF</name>
<dbReference type="EMBL" id="JASAOG010000105">
    <property type="protein sequence ID" value="KAK0051296.1"/>
    <property type="molecule type" value="Genomic_DNA"/>
</dbReference>
<protein>
    <submittedName>
        <fullName evidence="1">Uncharacterized protein</fullName>
    </submittedName>
</protein>
<proteinExistence type="predicted"/>
<reference evidence="1" key="1">
    <citation type="journal article" date="2023" name="PLoS Negl. Trop. Dis.">
        <title>A genome sequence for Biomphalaria pfeifferi, the major vector snail for the human-infecting parasite Schistosoma mansoni.</title>
        <authorList>
            <person name="Bu L."/>
            <person name="Lu L."/>
            <person name="Laidemitt M.R."/>
            <person name="Zhang S.M."/>
            <person name="Mutuku M."/>
            <person name="Mkoji G."/>
            <person name="Steinauer M."/>
            <person name="Loker E.S."/>
        </authorList>
    </citation>
    <scope>NUCLEOTIDE SEQUENCE</scope>
    <source>
        <strain evidence="1">KasaAsao</strain>
    </source>
</reference>
<feature type="non-terminal residue" evidence="1">
    <location>
        <position position="55"/>
    </location>
</feature>
<sequence>MGDVISPPELWERMFAVQSSTSLNLAGGDKNILPPDSRRCQEFVLAENVIWMTKT</sequence>
<dbReference type="Proteomes" id="UP001233172">
    <property type="component" value="Unassembled WGS sequence"/>
</dbReference>
<reference evidence="1" key="2">
    <citation type="submission" date="2023-04" db="EMBL/GenBank/DDBJ databases">
        <authorList>
            <person name="Bu L."/>
            <person name="Lu L."/>
            <person name="Laidemitt M.R."/>
            <person name="Zhang S.M."/>
            <person name="Mutuku M."/>
            <person name="Mkoji G."/>
            <person name="Steinauer M."/>
            <person name="Loker E.S."/>
        </authorList>
    </citation>
    <scope>NUCLEOTIDE SEQUENCE</scope>
    <source>
        <strain evidence="1">KasaAsao</strain>
        <tissue evidence="1">Whole Snail</tissue>
    </source>
</reference>